<dbReference type="EMBL" id="BK032823">
    <property type="protein sequence ID" value="DAF62276.1"/>
    <property type="molecule type" value="Genomic_DNA"/>
</dbReference>
<reference evidence="1" key="1">
    <citation type="journal article" date="2021" name="Proc. Natl. Acad. Sci. U.S.A.">
        <title>A Catalog of Tens of Thousands of Viruses from Human Metagenomes Reveals Hidden Associations with Chronic Diseases.</title>
        <authorList>
            <person name="Tisza M.J."/>
            <person name="Buck C.B."/>
        </authorList>
    </citation>
    <scope>NUCLEOTIDE SEQUENCE</scope>
    <source>
        <strain evidence="1">CtIty1</strain>
    </source>
</reference>
<accession>A0A8S5TG41</accession>
<protein>
    <submittedName>
        <fullName evidence="1">Uncharacterized protein</fullName>
    </submittedName>
</protein>
<proteinExistence type="predicted"/>
<sequence>MKFSDLKEVPEDVRFPFLARRRESARRDIRLLHYNRHVFKKYKYKYFIGVLAIPFSYERTNYIFFNVTTLDAKPKEIMIFNTYNLDLATELYFNKLKYAYETLTIAKPDPENTNIIHFPKLEKDVAKEKEPLQYIFENYGDRVDFDSLELPNWKDEPNYHNWRLAAHRDGFIRSSFILNLMADIFIQLGIDPARRIKKEVIKLNNRCRKDYVPEVKQEPTSTPVNNVPDFDPDKDYSNPITNKLKGVNHPGFKVYN</sequence>
<evidence type="ECO:0000313" key="1">
    <source>
        <dbReference type="EMBL" id="DAF62276.1"/>
    </source>
</evidence>
<organism evidence="1">
    <name type="scientific">Myoviridae sp. ctIty1</name>
    <dbReference type="NCBI Taxonomy" id="2827673"/>
    <lineage>
        <taxon>Viruses</taxon>
        <taxon>Duplodnaviria</taxon>
        <taxon>Heunggongvirae</taxon>
        <taxon>Uroviricota</taxon>
        <taxon>Caudoviricetes</taxon>
    </lineage>
</organism>
<name>A0A8S5TG41_9CAUD</name>